<keyword evidence="2" id="KW-1003">Cell membrane</keyword>
<evidence type="ECO:0000256" key="6">
    <source>
        <dbReference type="SAM" id="Phobius"/>
    </source>
</evidence>
<keyword evidence="5 6" id="KW-0472">Membrane</keyword>
<evidence type="ECO:0000256" key="1">
    <source>
        <dbReference type="ARBA" id="ARBA00004651"/>
    </source>
</evidence>
<dbReference type="InterPro" id="IPR010432">
    <property type="entry name" value="RDD"/>
</dbReference>
<proteinExistence type="predicted"/>
<comment type="subcellular location">
    <subcellularLocation>
        <location evidence="1">Cell membrane</location>
        <topology evidence="1">Multi-pass membrane protein</topology>
    </subcellularLocation>
</comment>
<evidence type="ECO:0000259" key="7">
    <source>
        <dbReference type="Pfam" id="PF06271"/>
    </source>
</evidence>
<dbReference type="Pfam" id="PF06271">
    <property type="entry name" value="RDD"/>
    <property type="match status" value="1"/>
</dbReference>
<keyword evidence="3 6" id="KW-0812">Transmembrane</keyword>
<evidence type="ECO:0000256" key="3">
    <source>
        <dbReference type="ARBA" id="ARBA00022692"/>
    </source>
</evidence>
<evidence type="ECO:0000256" key="2">
    <source>
        <dbReference type="ARBA" id="ARBA00022475"/>
    </source>
</evidence>
<evidence type="ECO:0000256" key="4">
    <source>
        <dbReference type="ARBA" id="ARBA00022989"/>
    </source>
</evidence>
<dbReference type="AlphaFoldDB" id="A0A410MIL3"/>
<dbReference type="Proteomes" id="UP000287756">
    <property type="component" value="Chromosome"/>
</dbReference>
<dbReference type="KEGG" id="hli:HLI_20935"/>
<gene>
    <name evidence="8" type="ORF">HLI_20935</name>
</gene>
<dbReference type="InterPro" id="IPR051791">
    <property type="entry name" value="Pra-immunoreactive"/>
</dbReference>
<protein>
    <submittedName>
        <fullName evidence="8">RDD family protein</fullName>
    </submittedName>
</protein>
<dbReference type="OrthoDB" id="1787043at2"/>
<feature type="transmembrane region" description="Helical" evidence="6">
    <location>
        <begin position="99"/>
        <end position="120"/>
    </location>
</feature>
<name>A0A410MIL3_9BACI</name>
<evidence type="ECO:0000313" key="9">
    <source>
        <dbReference type="Proteomes" id="UP000287756"/>
    </source>
</evidence>
<dbReference type="PANTHER" id="PTHR36115">
    <property type="entry name" value="PROLINE-RICH ANTIGEN HOMOLOG-RELATED"/>
    <property type="match status" value="1"/>
</dbReference>
<accession>A0A410MIL3</accession>
<organism evidence="8 9">
    <name type="scientific">Halobacillus litoralis</name>
    <dbReference type="NCBI Taxonomy" id="45668"/>
    <lineage>
        <taxon>Bacteria</taxon>
        <taxon>Bacillati</taxon>
        <taxon>Bacillota</taxon>
        <taxon>Bacilli</taxon>
        <taxon>Bacillales</taxon>
        <taxon>Bacillaceae</taxon>
        <taxon>Halobacillus</taxon>
    </lineage>
</organism>
<dbReference type="PANTHER" id="PTHR36115:SF9">
    <property type="entry name" value="LMO1584 PROTEIN"/>
    <property type="match status" value="1"/>
</dbReference>
<dbReference type="EMBL" id="CP026118">
    <property type="protein sequence ID" value="QAS54506.1"/>
    <property type="molecule type" value="Genomic_DNA"/>
</dbReference>
<keyword evidence="4 6" id="KW-1133">Transmembrane helix</keyword>
<reference evidence="8 9" key="1">
    <citation type="submission" date="2018-01" db="EMBL/GenBank/DDBJ databases">
        <title>The whole genome sequencing and assembly of Halobacillus litoralis ERB031 strain.</title>
        <authorList>
            <person name="Lee S.-J."/>
            <person name="Park M.-K."/>
            <person name="Kim J.-Y."/>
            <person name="Lee Y.-J."/>
            <person name="Yi H."/>
            <person name="Bahn Y.-S."/>
            <person name="Kim J.F."/>
            <person name="Lee D.-W."/>
        </authorList>
    </citation>
    <scope>NUCLEOTIDE SEQUENCE [LARGE SCALE GENOMIC DNA]</scope>
    <source>
        <strain evidence="8 9">ERB 031</strain>
    </source>
</reference>
<evidence type="ECO:0000256" key="5">
    <source>
        <dbReference type="ARBA" id="ARBA00023136"/>
    </source>
</evidence>
<sequence>MGIVERAGFWLRLGAFLLDTFLIAFPVTLLWSLYQGEWSYQLTEGWGWDIIYTCYLTIIPVLWGGYVVGKRIFTIRIRKEGDRPVTLLQMFVREVVGKFLLGYLTFGITTLISAAMIGVLKDRKAIHDYLAQTYVKNEV</sequence>
<dbReference type="GO" id="GO:0005886">
    <property type="term" value="C:plasma membrane"/>
    <property type="evidence" value="ECO:0007669"/>
    <property type="project" value="UniProtKB-SubCell"/>
</dbReference>
<feature type="transmembrane region" description="Helical" evidence="6">
    <location>
        <begin position="9"/>
        <end position="34"/>
    </location>
</feature>
<feature type="domain" description="RDD" evidence="7">
    <location>
        <begin position="6"/>
        <end position="131"/>
    </location>
</feature>
<feature type="transmembrane region" description="Helical" evidence="6">
    <location>
        <begin position="46"/>
        <end position="69"/>
    </location>
</feature>
<evidence type="ECO:0000313" key="8">
    <source>
        <dbReference type="EMBL" id="QAS54506.1"/>
    </source>
</evidence>